<protein>
    <submittedName>
        <fullName evidence="2">Uncharacterized conserved protein</fullName>
    </submittedName>
</protein>
<dbReference type="SUPFAM" id="SSF111038">
    <property type="entry name" value="YjbQ-like"/>
    <property type="match status" value="1"/>
</dbReference>
<keyword evidence="3" id="KW-1185">Reference proteome</keyword>
<dbReference type="AlphaFoldDB" id="A0A380L260"/>
<dbReference type="OrthoDB" id="9801725at2"/>
<reference evidence="2" key="1">
    <citation type="submission" date="2018-06" db="EMBL/GenBank/DDBJ databases">
        <authorList>
            <consortium name="Pathogen Informatics"/>
            <person name="Doyle S."/>
        </authorList>
    </citation>
    <scope>NUCLEOTIDE SEQUENCE [LARGE SCALE GENOMIC DNA]</scope>
    <source>
        <strain evidence="2">NCTC13765</strain>
    </source>
</reference>
<dbReference type="Gene3D" id="2.60.120.460">
    <property type="entry name" value="YjbQ-like"/>
    <property type="match status" value="1"/>
</dbReference>
<dbReference type="InterPro" id="IPR001602">
    <property type="entry name" value="UPF0047_YjbQ-like"/>
</dbReference>
<accession>A0A380L260</accession>
<dbReference type="InterPro" id="IPR035917">
    <property type="entry name" value="YjbQ-like_sf"/>
</dbReference>
<dbReference type="STRING" id="1123307.GCA_000380065_00302"/>
<evidence type="ECO:0000313" key="2">
    <source>
        <dbReference type="EMBL" id="SUN77435.1"/>
    </source>
</evidence>
<evidence type="ECO:0000313" key="3">
    <source>
        <dbReference type="Proteomes" id="UP000254634"/>
    </source>
</evidence>
<sequence>MTARYDEFVVKSFKGQSSFIDVTNEVREFVQQSGVHEGICTVATTHTTCAVFLEEYTHDEDSQGVDYLSVDLERVLTKLVPRHSSKDSYLYPGEKHYRAVESWPNAEDYLPGGDRTLLFNGDAHIKATIIGESVTIPIKGSKLTLGTTGYVYFADFDQTQERKRKVQVVVIGE</sequence>
<dbReference type="EMBL" id="UHFR01000005">
    <property type="protein sequence ID" value="SUN77435.1"/>
    <property type="molecule type" value="Genomic_DNA"/>
</dbReference>
<dbReference type="PANTHER" id="PTHR30615:SF8">
    <property type="entry name" value="UPF0047 PROTEIN C4A8.02C"/>
    <property type="match status" value="1"/>
</dbReference>
<dbReference type="RefSeq" id="WP_018370988.1">
    <property type="nucleotide sequence ID" value="NZ_UHFR01000005.1"/>
</dbReference>
<organism evidence="2 3">
    <name type="scientific">Streptococcus massiliensis</name>
    <dbReference type="NCBI Taxonomy" id="313439"/>
    <lineage>
        <taxon>Bacteria</taxon>
        <taxon>Bacillati</taxon>
        <taxon>Bacillota</taxon>
        <taxon>Bacilli</taxon>
        <taxon>Lactobacillales</taxon>
        <taxon>Streptococcaceae</taxon>
        <taxon>Streptococcus</taxon>
    </lineage>
</organism>
<comment type="similarity">
    <text evidence="1">Belongs to the UPF0047 family.</text>
</comment>
<gene>
    <name evidence="2" type="ORF">NCTC13765_01960</name>
</gene>
<name>A0A380L260_9STRE</name>
<proteinExistence type="inferred from homology"/>
<dbReference type="PIRSF" id="PIRSF004681">
    <property type="entry name" value="UCP004681"/>
    <property type="match status" value="1"/>
</dbReference>
<dbReference type="Proteomes" id="UP000254634">
    <property type="component" value="Unassembled WGS sequence"/>
</dbReference>
<dbReference type="Pfam" id="PF01894">
    <property type="entry name" value="YjbQ"/>
    <property type="match status" value="1"/>
</dbReference>
<evidence type="ECO:0000256" key="1">
    <source>
        <dbReference type="ARBA" id="ARBA00005534"/>
    </source>
</evidence>
<dbReference type="PANTHER" id="PTHR30615">
    <property type="entry name" value="UNCHARACTERIZED PROTEIN YJBQ-RELATED"/>
    <property type="match status" value="1"/>
</dbReference>